<evidence type="ECO:0000313" key="1">
    <source>
        <dbReference type="EMBL" id="SAL74886.1"/>
    </source>
</evidence>
<proteinExistence type="predicted"/>
<sequence length="66" mass="7245">MHLPRVDFIGPDTVPAVATAVVTDSKDEIFTAQALNSIPTEADAYRFSDARADPEARLHPLVTFFE</sequence>
<dbReference type="EMBL" id="FCNZ02000025">
    <property type="protein sequence ID" value="SAL74886.1"/>
    <property type="molecule type" value="Genomic_DNA"/>
</dbReference>
<dbReference type="RefSeq" id="WP_087632855.1">
    <property type="nucleotide sequence ID" value="NZ_FCNZ02000025.1"/>
</dbReference>
<organism evidence="1 2">
    <name type="scientific">Caballeronia telluris</name>
    <dbReference type="NCBI Taxonomy" id="326475"/>
    <lineage>
        <taxon>Bacteria</taxon>
        <taxon>Pseudomonadati</taxon>
        <taxon>Pseudomonadota</taxon>
        <taxon>Betaproteobacteria</taxon>
        <taxon>Burkholderiales</taxon>
        <taxon>Burkholderiaceae</taxon>
        <taxon>Caballeronia</taxon>
    </lineage>
</organism>
<reference evidence="1" key="1">
    <citation type="submission" date="2016-01" db="EMBL/GenBank/DDBJ databases">
        <authorList>
            <person name="Peeters Charlotte."/>
        </authorList>
    </citation>
    <scope>NUCLEOTIDE SEQUENCE</scope>
    <source>
        <strain evidence="1">LMG 22936</strain>
    </source>
</reference>
<dbReference type="Proteomes" id="UP000054717">
    <property type="component" value="Unassembled WGS sequence"/>
</dbReference>
<gene>
    <name evidence="1" type="ORF">AWB66_05083</name>
</gene>
<dbReference type="AlphaFoldDB" id="A0A158K156"/>
<protein>
    <submittedName>
        <fullName evidence="1">Uncharacterized protein</fullName>
    </submittedName>
</protein>
<name>A0A158K156_9BURK</name>
<accession>A0A158K156</accession>
<evidence type="ECO:0000313" key="2">
    <source>
        <dbReference type="Proteomes" id="UP000054717"/>
    </source>
</evidence>
<dbReference type="STRING" id="326475.AWB66_05083"/>
<keyword evidence="2" id="KW-1185">Reference proteome</keyword>
<comment type="caution">
    <text evidence="1">The sequence shown here is derived from an EMBL/GenBank/DDBJ whole genome shotgun (WGS) entry which is preliminary data.</text>
</comment>